<dbReference type="PROSITE" id="PS51384">
    <property type="entry name" value="FAD_FR"/>
    <property type="match status" value="1"/>
</dbReference>
<reference evidence="3 4" key="1">
    <citation type="submission" date="2018-01" db="EMBL/GenBank/DDBJ databases">
        <title>Denitrification phenotypes of diverse strains of Pseudomonas stutzeri.</title>
        <authorList>
            <person name="Milligan D.A."/>
            <person name="Bergaust L."/>
            <person name="Bakken L.R."/>
            <person name="Frostegard A."/>
        </authorList>
    </citation>
    <scope>NUCLEOTIDE SEQUENCE [LARGE SCALE GENOMIC DNA]</scope>
    <source>
        <strain evidence="3 4">28a3</strain>
    </source>
</reference>
<gene>
    <name evidence="3" type="ORF">CXL00_09095</name>
</gene>
<dbReference type="InterPro" id="IPR017938">
    <property type="entry name" value="Riboflavin_synthase-like_b-brl"/>
</dbReference>
<dbReference type="Gene3D" id="3.40.50.80">
    <property type="entry name" value="Nucleotide-binding domain of ferredoxin-NADP reductase (FNR) module"/>
    <property type="match status" value="1"/>
</dbReference>
<feature type="domain" description="FAD-binding FR-type" evidence="2">
    <location>
        <begin position="19"/>
        <end position="123"/>
    </location>
</feature>
<evidence type="ECO:0000313" key="4">
    <source>
        <dbReference type="Proteomes" id="UP000235897"/>
    </source>
</evidence>
<dbReference type="InterPro" id="IPR007037">
    <property type="entry name" value="SIP_rossman_dom"/>
</dbReference>
<proteinExistence type="inferred from homology"/>
<dbReference type="SUPFAM" id="SSF63380">
    <property type="entry name" value="Riboflavin synthase domain-like"/>
    <property type="match status" value="1"/>
</dbReference>
<dbReference type="Pfam" id="PF04954">
    <property type="entry name" value="SIP"/>
    <property type="match status" value="1"/>
</dbReference>
<dbReference type="OrthoDB" id="9814826at2"/>
<sequence length="247" mass="27534">MHIASPETGRRVERVRYELRRREVQVARVETIGDSFARITFHGEELADFQSAGFDDHIKFIFEDDNGELVRRDYTPRAFDRDKRELTLEFALHGEGQACAWARTAKPGQRAVIGGPRGSRIVPIDYDWHLLIADDSGLPAVARRLEELPANANIMVIAVADAAYQTHLASATKVHVQWVEHADALAPAVSRLDLPGGEGFAWGAGEANAMKAVRQVLVEEKQHPTGAMRVAAYWRKGASDFHEELTE</sequence>
<organism evidence="3 4">
    <name type="scientific">Stutzerimonas stutzeri</name>
    <name type="common">Pseudomonas stutzeri</name>
    <dbReference type="NCBI Taxonomy" id="316"/>
    <lineage>
        <taxon>Bacteria</taxon>
        <taxon>Pseudomonadati</taxon>
        <taxon>Pseudomonadota</taxon>
        <taxon>Gammaproteobacteria</taxon>
        <taxon>Pseudomonadales</taxon>
        <taxon>Pseudomonadaceae</taxon>
        <taxon>Stutzerimonas</taxon>
    </lineage>
</organism>
<evidence type="ECO:0000256" key="1">
    <source>
        <dbReference type="ARBA" id="ARBA00035644"/>
    </source>
</evidence>
<name>A0A2N8SU04_STUST</name>
<dbReference type="Gene3D" id="2.40.30.10">
    <property type="entry name" value="Translation factors"/>
    <property type="match status" value="1"/>
</dbReference>
<accession>A0A2N8SU04</accession>
<dbReference type="CDD" id="cd06193">
    <property type="entry name" value="siderophore_interacting"/>
    <property type="match status" value="1"/>
</dbReference>
<evidence type="ECO:0000259" key="2">
    <source>
        <dbReference type="PROSITE" id="PS51384"/>
    </source>
</evidence>
<dbReference type="InterPro" id="IPR039261">
    <property type="entry name" value="FNR_nucleotide-bd"/>
</dbReference>
<comment type="similarity">
    <text evidence="1">Belongs to the SIP oxidoreductase family.</text>
</comment>
<dbReference type="Proteomes" id="UP000235897">
    <property type="component" value="Unassembled WGS sequence"/>
</dbReference>
<dbReference type="InterPro" id="IPR017927">
    <property type="entry name" value="FAD-bd_FR_type"/>
</dbReference>
<comment type="caution">
    <text evidence="3">The sequence shown here is derived from an EMBL/GenBank/DDBJ whole genome shotgun (WGS) entry which is preliminary data.</text>
</comment>
<protein>
    <submittedName>
        <fullName evidence="3">NADPH-dependent ferric siderophore reductase</fullName>
    </submittedName>
</protein>
<dbReference type="InterPro" id="IPR013113">
    <property type="entry name" value="SIP_FAD-bd"/>
</dbReference>
<dbReference type="InterPro" id="IPR039374">
    <property type="entry name" value="SIP_fam"/>
</dbReference>
<evidence type="ECO:0000313" key="3">
    <source>
        <dbReference type="EMBL" id="PNG05974.1"/>
    </source>
</evidence>
<dbReference type="EMBL" id="POUW01000003">
    <property type="protein sequence ID" value="PNG05974.1"/>
    <property type="molecule type" value="Genomic_DNA"/>
</dbReference>
<dbReference type="Pfam" id="PF08021">
    <property type="entry name" value="FAD_binding_9"/>
    <property type="match status" value="1"/>
</dbReference>
<dbReference type="PANTHER" id="PTHR30157:SF0">
    <property type="entry name" value="NADPH-DEPENDENT FERRIC-CHELATE REDUCTASE"/>
    <property type="match status" value="1"/>
</dbReference>
<dbReference type="GO" id="GO:0016491">
    <property type="term" value="F:oxidoreductase activity"/>
    <property type="evidence" value="ECO:0007669"/>
    <property type="project" value="InterPro"/>
</dbReference>
<dbReference type="PANTHER" id="PTHR30157">
    <property type="entry name" value="FERRIC REDUCTASE, NADPH-DEPENDENT"/>
    <property type="match status" value="1"/>
</dbReference>
<dbReference type="AlphaFoldDB" id="A0A2N8SU04"/>